<dbReference type="Gene3D" id="3.40.47.10">
    <property type="match status" value="1"/>
</dbReference>
<organism evidence="2 3">
    <name type="scientific">Chitinophaga lutea</name>
    <dbReference type="NCBI Taxonomy" id="2488634"/>
    <lineage>
        <taxon>Bacteria</taxon>
        <taxon>Pseudomonadati</taxon>
        <taxon>Bacteroidota</taxon>
        <taxon>Chitinophagia</taxon>
        <taxon>Chitinophagales</taxon>
        <taxon>Chitinophagaceae</taxon>
        <taxon>Chitinophaga</taxon>
    </lineage>
</organism>
<protein>
    <submittedName>
        <fullName evidence="2">Beta-ketoacyl synthase</fullName>
    </submittedName>
</protein>
<dbReference type="EMBL" id="RPDH01000001">
    <property type="protein sequence ID" value="RPE12659.1"/>
    <property type="molecule type" value="Genomic_DNA"/>
</dbReference>
<evidence type="ECO:0000313" key="2">
    <source>
        <dbReference type="EMBL" id="RPE12659.1"/>
    </source>
</evidence>
<dbReference type="Proteomes" id="UP000278351">
    <property type="component" value="Unassembled WGS sequence"/>
</dbReference>
<evidence type="ECO:0000313" key="3">
    <source>
        <dbReference type="Proteomes" id="UP000278351"/>
    </source>
</evidence>
<feature type="domain" description="Beta-ketoacyl synthase-like N-terminal" evidence="1">
    <location>
        <begin position="52"/>
        <end position="185"/>
    </location>
</feature>
<keyword evidence="3" id="KW-1185">Reference proteome</keyword>
<gene>
    <name evidence="2" type="ORF">EGT74_03670</name>
</gene>
<evidence type="ECO:0000259" key="1">
    <source>
        <dbReference type="Pfam" id="PF13723"/>
    </source>
</evidence>
<dbReference type="AlphaFoldDB" id="A0A3N4Q0F4"/>
<dbReference type="GO" id="GO:0016746">
    <property type="term" value="F:acyltransferase activity"/>
    <property type="evidence" value="ECO:0007669"/>
    <property type="project" value="InterPro"/>
</dbReference>
<dbReference type="InterPro" id="IPR016039">
    <property type="entry name" value="Thiolase-like"/>
</dbReference>
<sequence length="346" mass="38771">MHRWCSVNMKAKVYIRGCAAISAQESFSGGFVPQPVTLAEHNMMRAKEPDYKGFIAPNNLRRMSRMLKMGLTAALQCLRNSGLQVPDAIITGTGKGSLQDTERFLHDIRQYAEAALNPTPFIQSTYNSVNGLIALQQQCTRYNNTFVHRGFSFEHAVLDGLLLLNEGNAVNVLAGGFDEITAEHFYIKSRIGYWKEQLTQPADLYTANTPGSIAGEGAVFFVLSTEPAAVRLEGLKMIYKPSQETLSQSLEAFLAQHQVTAADIDLLITGQSGDTNYDHFYHDLQSRYFPQTTSEPFKHLCGEYDTASAFALWMAVQRMEAEPSLKRVLIYNHFYGEQHAFFLLSR</sequence>
<dbReference type="InterPro" id="IPR014030">
    <property type="entry name" value="Ketoacyl_synth_N"/>
</dbReference>
<reference evidence="2 3" key="1">
    <citation type="submission" date="2018-11" db="EMBL/GenBank/DDBJ databases">
        <title>Chitinophaga lutea sp.nov., isolate from arsenic contaminated soil.</title>
        <authorList>
            <person name="Zong Y."/>
        </authorList>
    </citation>
    <scope>NUCLEOTIDE SEQUENCE [LARGE SCALE GENOMIC DNA]</scope>
    <source>
        <strain evidence="2 3">ZY74</strain>
    </source>
</reference>
<dbReference type="Pfam" id="PF13723">
    <property type="entry name" value="Ketoacyl-synt_2"/>
    <property type="match status" value="1"/>
</dbReference>
<comment type="caution">
    <text evidence="2">The sequence shown here is derived from an EMBL/GenBank/DDBJ whole genome shotgun (WGS) entry which is preliminary data.</text>
</comment>
<accession>A0A3N4Q0F4</accession>
<proteinExistence type="predicted"/>
<name>A0A3N4Q0F4_9BACT</name>
<dbReference type="SUPFAM" id="SSF53901">
    <property type="entry name" value="Thiolase-like"/>
    <property type="match status" value="2"/>
</dbReference>